<gene>
    <name evidence="3" type="ORF">GCM10022222_01190</name>
</gene>
<dbReference type="PANTHER" id="PTHR34075:SF5">
    <property type="entry name" value="BLR3430 PROTEIN"/>
    <property type="match status" value="1"/>
</dbReference>
<reference evidence="4" key="1">
    <citation type="journal article" date="2019" name="Int. J. Syst. Evol. Microbiol.">
        <title>The Global Catalogue of Microorganisms (GCM) 10K type strain sequencing project: providing services to taxonomists for standard genome sequencing and annotation.</title>
        <authorList>
            <consortium name="The Broad Institute Genomics Platform"/>
            <consortium name="The Broad Institute Genome Sequencing Center for Infectious Disease"/>
            <person name="Wu L."/>
            <person name="Ma J."/>
        </authorList>
    </citation>
    <scope>NUCLEOTIDE SEQUENCE [LARGE SCALE GENOMIC DNA]</scope>
    <source>
        <strain evidence="4">JCM 16898</strain>
    </source>
</reference>
<name>A0ABP6UYZ6_9PSEU</name>
<evidence type="ECO:0000313" key="4">
    <source>
        <dbReference type="Proteomes" id="UP001500689"/>
    </source>
</evidence>
<dbReference type="Pfam" id="PF12172">
    <property type="entry name" value="zf-ChsH2"/>
    <property type="match status" value="1"/>
</dbReference>
<dbReference type="InterPro" id="IPR012340">
    <property type="entry name" value="NA-bd_OB-fold"/>
</dbReference>
<feature type="domain" description="ChsH2 rubredoxin-like zinc ribbon" evidence="2">
    <location>
        <begin position="11"/>
        <end position="45"/>
    </location>
</feature>
<organism evidence="3 4">
    <name type="scientific">Amycolatopsis ultiminotia</name>
    <dbReference type="NCBI Taxonomy" id="543629"/>
    <lineage>
        <taxon>Bacteria</taxon>
        <taxon>Bacillati</taxon>
        <taxon>Actinomycetota</taxon>
        <taxon>Actinomycetes</taxon>
        <taxon>Pseudonocardiales</taxon>
        <taxon>Pseudonocardiaceae</taxon>
        <taxon>Amycolatopsis</taxon>
    </lineage>
</organism>
<evidence type="ECO:0000313" key="3">
    <source>
        <dbReference type="EMBL" id="GAA3523024.1"/>
    </source>
</evidence>
<dbReference type="SUPFAM" id="SSF50249">
    <property type="entry name" value="Nucleic acid-binding proteins"/>
    <property type="match status" value="1"/>
</dbReference>
<comment type="caution">
    <text evidence="3">The sequence shown here is derived from an EMBL/GenBank/DDBJ whole genome shotgun (WGS) entry which is preliminary data.</text>
</comment>
<dbReference type="InterPro" id="IPR002878">
    <property type="entry name" value="ChsH2_C"/>
</dbReference>
<dbReference type="PANTHER" id="PTHR34075">
    <property type="entry name" value="BLR3430 PROTEIN"/>
    <property type="match status" value="1"/>
</dbReference>
<evidence type="ECO:0000259" key="2">
    <source>
        <dbReference type="Pfam" id="PF12172"/>
    </source>
</evidence>
<dbReference type="Gene3D" id="6.10.30.10">
    <property type="match status" value="1"/>
</dbReference>
<protein>
    <recommendedName>
        <fullName evidence="5">DUF35 domain-containing protein</fullName>
    </recommendedName>
</protein>
<proteinExistence type="predicted"/>
<dbReference type="RefSeq" id="WP_344854217.1">
    <property type="nucleotide sequence ID" value="NZ_BAAAZN010000001.1"/>
</dbReference>
<evidence type="ECO:0008006" key="5">
    <source>
        <dbReference type="Google" id="ProtNLM"/>
    </source>
</evidence>
<accession>A0ABP6UYZ6</accession>
<feature type="domain" description="ChsH2 C-terminal OB-fold" evidence="1">
    <location>
        <begin position="47"/>
        <end position="112"/>
    </location>
</feature>
<dbReference type="Pfam" id="PF01796">
    <property type="entry name" value="OB_ChsH2_C"/>
    <property type="match status" value="1"/>
</dbReference>
<dbReference type="InterPro" id="IPR052513">
    <property type="entry name" value="Thioester_dehydratase-like"/>
</dbReference>
<evidence type="ECO:0000259" key="1">
    <source>
        <dbReference type="Pfam" id="PF01796"/>
    </source>
</evidence>
<keyword evidence="4" id="KW-1185">Reference proteome</keyword>
<sequence>MADTLTGDYRTGLGRGELVVQKCTECARLNMYPRYACPFCQSEELGWQKVSGKGVLLSFTVSRIGAPLGFGDELPYALAVVKLEEGVQLLGRLEADADGDWHGYSCDDPVEFVPEGATGDEARPIAWFRRRG</sequence>
<dbReference type="EMBL" id="BAAAZN010000001">
    <property type="protein sequence ID" value="GAA3523024.1"/>
    <property type="molecule type" value="Genomic_DNA"/>
</dbReference>
<dbReference type="Proteomes" id="UP001500689">
    <property type="component" value="Unassembled WGS sequence"/>
</dbReference>
<dbReference type="InterPro" id="IPR022002">
    <property type="entry name" value="ChsH2_Znr"/>
</dbReference>